<dbReference type="HOGENOM" id="CLU_065784_0_0_10"/>
<dbReference type="Proteomes" id="UP000002772">
    <property type="component" value="Unassembled WGS sequence"/>
</dbReference>
<keyword evidence="4" id="KW-0479">Metal-binding</keyword>
<gene>
    <name evidence="11" type="ORF">Premu_0283</name>
</gene>
<keyword evidence="6" id="KW-0862">Zinc</keyword>
<organism evidence="11 12">
    <name type="scientific">Hallella multisaccharivorax DSM 17128</name>
    <dbReference type="NCBI Taxonomy" id="688246"/>
    <lineage>
        <taxon>Bacteria</taxon>
        <taxon>Pseudomonadati</taxon>
        <taxon>Bacteroidota</taxon>
        <taxon>Bacteroidia</taxon>
        <taxon>Bacteroidales</taxon>
        <taxon>Prevotellaceae</taxon>
        <taxon>Hallella</taxon>
    </lineage>
</organism>
<evidence type="ECO:0000256" key="7">
    <source>
        <dbReference type="ARBA" id="ARBA00047989"/>
    </source>
</evidence>
<dbReference type="EMBL" id="GL945017">
    <property type="protein sequence ID" value="EGN55769.1"/>
    <property type="molecule type" value="Genomic_DNA"/>
</dbReference>
<dbReference type="Gene3D" id="3.60.140.10">
    <property type="entry name" value="CNF1/YfiH-like putative cysteine hydrolases"/>
    <property type="match status" value="1"/>
</dbReference>
<dbReference type="eggNOG" id="COG1496">
    <property type="taxonomic scope" value="Bacteria"/>
</dbReference>
<evidence type="ECO:0000256" key="4">
    <source>
        <dbReference type="ARBA" id="ARBA00022723"/>
    </source>
</evidence>
<dbReference type="InterPro" id="IPR011324">
    <property type="entry name" value="Cytotoxic_necrot_fac-like_cat"/>
</dbReference>
<evidence type="ECO:0000256" key="10">
    <source>
        <dbReference type="RuleBase" id="RU361274"/>
    </source>
</evidence>
<comment type="catalytic activity">
    <reaction evidence="8">
        <text>adenosine + phosphate = alpha-D-ribose 1-phosphate + adenine</text>
        <dbReference type="Rhea" id="RHEA:27642"/>
        <dbReference type="ChEBI" id="CHEBI:16335"/>
        <dbReference type="ChEBI" id="CHEBI:16708"/>
        <dbReference type="ChEBI" id="CHEBI:43474"/>
        <dbReference type="ChEBI" id="CHEBI:57720"/>
        <dbReference type="EC" id="2.4.2.1"/>
    </reaction>
    <physiologicalReaction direction="left-to-right" evidence="8">
        <dbReference type="Rhea" id="RHEA:27643"/>
    </physiologicalReaction>
</comment>
<evidence type="ECO:0000256" key="9">
    <source>
        <dbReference type="ARBA" id="ARBA00049893"/>
    </source>
</evidence>
<evidence type="ECO:0000256" key="8">
    <source>
        <dbReference type="ARBA" id="ARBA00048968"/>
    </source>
</evidence>
<evidence type="ECO:0000256" key="2">
    <source>
        <dbReference type="ARBA" id="ARBA00007353"/>
    </source>
</evidence>
<dbReference type="SUPFAM" id="SSF64438">
    <property type="entry name" value="CNF1/YfiH-like putative cysteine hydrolases"/>
    <property type="match status" value="1"/>
</dbReference>
<comment type="catalytic activity">
    <reaction evidence="9">
        <text>S-methyl-5'-thioadenosine + phosphate = 5-(methylsulfanyl)-alpha-D-ribose 1-phosphate + adenine</text>
        <dbReference type="Rhea" id="RHEA:11852"/>
        <dbReference type="ChEBI" id="CHEBI:16708"/>
        <dbReference type="ChEBI" id="CHEBI:17509"/>
        <dbReference type="ChEBI" id="CHEBI:43474"/>
        <dbReference type="ChEBI" id="CHEBI:58533"/>
        <dbReference type="EC" id="2.4.2.28"/>
    </reaction>
    <physiologicalReaction direction="left-to-right" evidence="9">
        <dbReference type="Rhea" id="RHEA:11853"/>
    </physiologicalReaction>
</comment>
<dbReference type="PANTHER" id="PTHR30616:SF2">
    <property type="entry name" value="PURINE NUCLEOSIDE PHOSPHORYLASE LACC1"/>
    <property type="match status" value="1"/>
</dbReference>
<comment type="similarity">
    <text evidence="2 10">Belongs to the purine nucleoside phosphorylase YfiH/LACC1 family.</text>
</comment>
<dbReference type="GO" id="GO:0005507">
    <property type="term" value="F:copper ion binding"/>
    <property type="evidence" value="ECO:0007669"/>
    <property type="project" value="TreeGrafter"/>
</dbReference>
<evidence type="ECO:0000256" key="3">
    <source>
        <dbReference type="ARBA" id="ARBA00022679"/>
    </source>
</evidence>
<evidence type="ECO:0000256" key="6">
    <source>
        <dbReference type="ARBA" id="ARBA00022833"/>
    </source>
</evidence>
<dbReference type="AlphaFoldDB" id="F8NA39"/>
<dbReference type="GO" id="GO:0017061">
    <property type="term" value="F:S-methyl-5-thioadenosine phosphorylase activity"/>
    <property type="evidence" value="ECO:0007669"/>
    <property type="project" value="UniProtKB-EC"/>
</dbReference>
<protein>
    <recommendedName>
        <fullName evidence="10">Purine nucleoside phosphorylase</fullName>
    </recommendedName>
</protein>
<evidence type="ECO:0000256" key="1">
    <source>
        <dbReference type="ARBA" id="ARBA00000553"/>
    </source>
</evidence>
<reference evidence="12" key="1">
    <citation type="journal article" date="2011" name="Stand. Genomic Sci.">
        <title>Non-contiguous finished genome sequence of the opportunistic oral pathogen Prevotella multisaccharivorax type strain (PPPA20).</title>
        <authorList>
            <person name="Pati A."/>
            <person name="Gronow S."/>
            <person name="Lu M."/>
            <person name="Lapidus A."/>
            <person name="Nolan M."/>
            <person name="Lucas S."/>
            <person name="Hammon N."/>
            <person name="Deshpande S."/>
            <person name="Cheng J.F."/>
            <person name="Tapia R."/>
            <person name="Han C."/>
            <person name="Goodwin L."/>
            <person name="Pitluck S."/>
            <person name="Liolios K."/>
            <person name="Pagani I."/>
            <person name="Mavromatis K."/>
            <person name="Mikhailova N."/>
            <person name="Huntemann M."/>
            <person name="Chen A."/>
            <person name="Palaniappan K."/>
            <person name="Land M."/>
            <person name="Hauser L."/>
            <person name="Detter J.C."/>
            <person name="Brambilla E.M."/>
            <person name="Rohde M."/>
            <person name="Goker M."/>
            <person name="Woyke T."/>
            <person name="Bristow J."/>
            <person name="Eisen J.A."/>
            <person name="Markowitz V."/>
            <person name="Hugenholtz P."/>
            <person name="Kyrpides N.C."/>
            <person name="Klenk H.P."/>
            <person name="Ivanova N."/>
        </authorList>
    </citation>
    <scope>NUCLEOTIDE SEQUENCE [LARGE SCALE GENOMIC DNA]</scope>
    <source>
        <strain evidence="12">DSM 17128</strain>
    </source>
</reference>
<evidence type="ECO:0000313" key="11">
    <source>
        <dbReference type="EMBL" id="EGN55769.1"/>
    </source>
</evidence>
<comment type="catalytic activity">
    <reaction evidence="1">
        <text>inosine + phosphate = alpha-D-ribose 1-phosphate + hypoxanthine</text>
        <dbReference type="Rhea" id="RHEA:27646"/>
        <dbReference type="ChEBI" id="CHEBI:17368"/>
        <dbReference type="ChEBI" id="CHEBI:17596"/>
        <dbReference type="ChEBI" id="CHEBI:43474"/>
        <dbReference type="ChEBI" id="CHEBI:57720"/>
        <dbReference type="EC" id="2.4.2.1"/>
    </reaction>
    <physiologicalReaction direction="left-to-right" evidence="1">
        <dbReference type="Rhea" id="RHEA:27647"/>
    </physiologicalReaction>
</comment>
<dbReference type="STRING" id="688246.Premu_0283"/>
<keyword evidence="5" id="KW-0378">Hydrolase</keyword>
<dbReference type="InterPro" id="IPR038371">
    <property type="entry name" value="Cu_polyphenol_OxRdtase_sf"/>
</dbReference>
<dbReference type="InterPro" id="IPR003730">
    <property type="entry name" value="Cu_polyphenol_OxRdtase"/>
</dbReference>
<dbReference type="RefSeq" id="WP_007572522.1">
    <property type="nucleotide sequence ID" value="NZ_BPTS01000001.1"/>
</dbReference>
<sequence>MMRDPELHYYSLSEDVIAFSTTRHGGAGKGNYGELNINPYCGDDTAAITANRQTLCKTLNIEDSHLLLPHQVHGIDCLEVTEDLLHTSPEERQQFLEGKDALMTDRPNICIGVSTADCIPVLLYDPRHHAAAAVHAGWRGTVNRIVKETFRKMQKCYGILQEDTIAVIGPGISLKNFEVGQEVYDAFAYNGFDMSRIACRFPCRQAPKKEKWHINLPLCNRLQLESMGVSTAHIIDSGICTYAQCGDYFSARRLGIRSGRIFTGIEILSTAPSLR</sequence>
<proteinExistence type="inferred from homology"/>
<accession>F8NA39</accession>
<name>F8NA39_9BACT</name>
<keyword evidence="12" id="KW-1185">Reference proteome</keyword>
<dbReference type="PANTHER" id="PTHR30616">
    <property type="entry name" value="UNCHARACTERIZED PROTEIN YFIH"/>
    <property type="match status" value="1"/>
</dbReference>
<evidence type="ECO:0000256" key="5">
    <source>
        <dbReference type="ARBA" id="ARBA00022801"/>
    </source>
</evidence>
<dbReference type="NCBIfam" id="TIGR00726">
    <property type="entry name" value="peptidoglycan editing factor PgeF"/>
    <property type="match status" value="1"/>
</dbReference>
<dbReference type="GO" id="GO:0016787">
    <property type="term" value="F:hydrolase activity"/>
    <property type="evidence" value="ECO:0007669"/>
    <property type="project" value="UniProtKB-KW"/>
</dbReference>
<dbReference type="CDD" id="cd16833">
    <property type="entry name" value="YfiH"/>
    <property type="match status" value="1"/>
</dbReference>
<dbReference type="Pfam" id="PF02578">
    <property type="entry name" value="Cu-oxidase_4"/>
    <property type="match status" value="1"/>
</dbReference>
<comment type="catalytic activity">
    <reaction evidence="7">
        <text>adenosine + H2O + H(+) = inosine + NH4(+)</text>
        <dbReference type="Rhea" id="RHEA:24408"/>
        <dbReference type="ChEBI" id="CHEBI:15377"/>
        <dbReference type="ChEBI" id="CHEBI:15378"/>
        <dbReference type="ChEBI" id="CHEBI:16335"/>
        <dbReference type="ChEBI" id="CHEBI:17596"/>
        <dbReference type="ChEBI" id="CHEBI:28938"/>
        <dbReference type="EC" id="3.5.4.4"/>
    </reaction>
    <physiologicalReaction direction="left-to-right" evidence="7">
        <dbReference type="Rhea" id="RHEA:24409"/>
    </physiologicalReaction>
</comment>
<evidence type="ECO:0000313" key="12">
    <source>
        <dbReference type="Proteomes" id="UP000002772"/>
    </source>
</evidence>
<keyword evidence="3" id="KW-0808">Transferase</keyword>